<sequence length="179" mass="20156">MKFCSSCGTPLTIRVPEGDNRERHVCPECQMIHYINPKIVAGTLPYHEGKILLCKRAIEPRMGYWTLPAGFMEMNESTEEAARRETLEEACAAAEIGPLLSMISIPHIGQVHIFYLARLINGTFAAGEESLEVDLFAPDDIPWNDIAFPTVKRTLRFFIDNGCRFDGQPYVDVIQQPGR</sequence>
<dbReference type="SUPFAM" id="SSF55811">
    <property type="entry name" value="Nudix"/>
    <property type="match status" value="1"/>
</dbReference>
<protein>
    <submittedName>
        <fullName evidence="2">NUDIX hydrolase</fullName>
        <ecNumber evidence="2">3.6.-.-</ecNumber>
    </submittedName>
</protein>
<dbReference type="Pfam" id="PF00293">
    <property type="entry name" value="NUDIX"/>
    <property type="match status" value="1"/>
</dbReference>
<organism evidence="2">
    <name type="scientific">Thermohahella caldifontis</name>
    <dbReference type="NCBI Taxonomy" id="3142973"/>
    <lineage>
        <taxon>Bacteria</taxon>
        <taxon>Pseudomonadati</taxon>
        <taxon>Pseudomonadota</taxon>
        <taxon>Gammaproteobacteria</taxon>
        <taxon>Oceanospirillales</taxon>
        <taxon>Hahellaceae</taxon>
        <taxon>Thermohahella</taxon>
    </lineage>
</organism>
<name>A0AB39UYF2_9GAMM</name>
<dbReference type="GO" id="GO:0016787">
    <property type="term" value="F:hydrolase activity"/>
    <property type="evidence" value="ECO:0007669"/>
    <property type="project" value="UniProtKB-KW"/>
</dbReference>
<dbReference type="PANTHER" id="PTHR43222:SF2">
    <property type="entry name" value="NUDIX HYDROLASE 23, CHLOROPLASTIC"/>
    <property type="match status" value="1"/>
</dbReference>
<dbReference type="InterPro" id="IPR000086">
    <property type="entry name" value="NUDIX_hydrolase_dom"/>
</dbReference>
<dbReference type="EC" id="3.6.-.-" evidence="2"/>
<accession>A0AB39UYF2</accession>
<proteinExistence type="predicted"/>
<dbReference type="Gene3D" id="3.90.79.10">
    <property type="entry name" value="Nucleoside Triphosphate Pyrophosphohydrolase"/>
    <property type="match status" value="1"/>
</dbReference>
<dbReference type="InterPro" id="IPR029401">
    <property type="entry name" value="Nudix_N"/>
</dbReference>
<dbReference type="CDD" id="cd04511">
    <property type="entry name" value="NUDIX_Hydrolase"/>
    <property type="match status" value="1"/>
</dbReference>
<dbReference type="PANTHER" id="PTHR43222">
    <property type="entry name" value="NUDIX HYDROLASE 23"/>
    <property type="match status" value="1"/>
</dbReference>
<dbReference type="InterPro" id="IPR015797">
    <property type="entry name" value="NUDIX_hydrolase-like_dom_sf"/>
</dbReference>
<evidence type="ECO:0000313" key="2">
    <source>
        <dbReference type="EMBL" id="XDT73178.1"/>
    </source>
</evidence>
<feature type="domain" description="Nudix hydrolase" evidence="1">
    <location>
        <begin position="36"/>
        <end position="159"/>
    </location>
</feature>
<dbReference type="Gene3D" id="2.20.70.10">
    <property type="match status" value="1"/>
</dbReference>
<dbReference type="PROSITE" id="PS51462">
    <property type="entry name" value="NUDIX"/>
    <property type="match status" value="1"/>
</dbReference>
<evidence type="ECO:0000259" key="1">
    <source>
        <dbReference type="PROSITE" id="PS51462"/>
    </source>
</evidence>
<dbReference type="Pfam" id="PF14803">
    <property type="entry name" value="Zn_ribbon_Nudix"/>
    <property type="match status" value="1"/>
</dbReference>
<dbReference type="EMBL" id="CP154858">
    <property type="protein sequence ID" value="XDT73178.1"/>
    <property type="molecule type" value="Genomic_DNA"/>
</dbReference>
<dbReference type="RefSeq" id="WP_369602172.1">
    <property type="nucleotide sequence ID" value="NZ_CP154858.1"/>
</dbReference>
<reference evidence="2" key="1">
    <citation type="submission" date="2024-05" db="EMBL/GenBank/DDBJ databases">
        <title>Genome sequencing of novel strain.</title>
        <authorList>
            <person name="Ganbat D."/>
            <person name="Ganbat S."/>
            <person name="Lee S.-J."/>
        </authorList>
    </citation>
    <scope>NUCLEOTIDE SEQUENCE</scope>
    <source>
        <strain evidence="2">SMD15-11</strain>
    </source>
</reference>
<dbReference type="KEGG" id="tcd:AAIA72_04170"/>
<gene>
    <name evidence="2" type="ORF">AAIA72_04170</name>
</gene>
<dbReference type="AlphaFoldDB" id="A0AB39UYF2"/>
<keyword evidence="2" id="KW-0378">Hydrolase</keyword>